<feature type="signal peptide" evidence="3">
    <location>
        <begin position="1"/>
        <end position="26"/>
    </location>
</feature>
<protein>
    <submittedName>
        <fullName evidence="4">Uncharacterized protein</fullName>
    </submittedName>
</protein>
<keyword evidence="2" id="KW-0472">Membrane</keyword>
<feature type="region of interest" description="Disordered" evidence="1">
    <location>
        <begin position="26"/>
        <end position="153"/>
    </location>
</feature>
<feature type="compositionally biased region" description="Polar residues" evidence="1">
    <location>
        <begin position="64"/>
        <end position="74"/>
    </location>
</feature>
<feature type="region of interest" description="Disordered" evidence="1">
    <location>
        <begin position="195"/>
        <end position="217"/>
    </location>
</feature>
<feature type="transmembrane region" description="Helical" evidence="2">
    <location>
        <begin position="272"/>
        <end position="292"/>
    </location>
</feature>
<dbReference type="AlphaFoldDB" id="A0A7V8UVK6"/>
<organism evidence="4 5">
    <name type="scientific">Corynebacterium wankanglinii</name>
    <dbReference type="NCBI Taxonomy" id="2735136"/>
    <lineage>
        <taxon>Bacteria</taxon>
        <taxon>Bacillati</taxon>
        <taxon>Actinomycetota</taxon>
        <taxon>Actinomycetes</taxon>
        <taxon>Mycobacteriales</taxon>
        <taxon>Corynebacteriaceae</taxon>
        <taxon>Corynebacterium</taxon>
    </lineage>
</organism>
<evidence type="ECO:0000256" key="1">
    <source>
        <dbReference type="SAM" id="MobiDB-lite"/>
    </source>
</evidence>
<evidence type="ECO:0000256" key="3">
    <source>
        <dbReference type="SAM" id="SignalP"/>
    </source>
</evidence>
<reference evidence="4 5" key="1">
    <citation type="submission" date="2020-05" db="EMBL/GenBank/DDBJ databases">
        <title>Descriptions of Corynebacterium xxxx sp. nov., Corynebacterium yyyy sp. nov. and Corynebacterium zzzz sp. nov.</title>
        <authorList>
            <person name="Zhang G."/>
        </authorList>
    </citation>
    <scope>NUCLEOTIDE SEQUENCE [LARGE SCALE GENOMIC DNA]</scope>
    <source>
        <strain evidence="5">zg-913</strain>
    </source>
</reference>
<gene>
    <name evidence="4" type="ORF">HMA55_09695</name>
</gene>
<feature type="compositionally biased region" description="Polar residues" evidence="1">
    <location>
        <begin position="86"/>
        <end position="97"/>
    </location>
</feature>
<evidence type="ECO:0000313" key="5">
    <source>
        <dbReference type="Proteomes" id="UP000577408"/>
    </source>
</evidence>
<feature type="compositionally biased region" description="Low complexity" evidence="1">
    <location>
        <begin position="98"/>
        <end position="153"/>
    </location>
</feature>
<dbReference type="Proteomes" id="UP000577408">
    <property type="component" value="Unassembled WGS sequence"/>
</dbReference>
<dbReference type="EMBL" id="JABFED010000007">
    <property type="protein sequence ID" value="MBA1838153.1"/>
    <property type="molecule type" value="Genomic_DNA"/>
</dbReference>
<keyword evidence="5" id="KW-1185">Reference proteome</keyword>
<feature type="chain" id="PRO_5031373204" evidence="3">
    <location>
        <begin position="27"/>
        <end position="298"/>
    </location>
</feature>
<name>A0A7V8UVK6_9CORY</name>
<evidence type="ECO:0000313" key="4">
    <source>
        <dbReference type="EMBL" id="MBA1838153.1"/>
    </source>
</evidence>
<sequence length="298" mass="28544">MRLNKTAIALTTAAALGAGVIPTAGAQESNAPKLDDGVQQATDSPNDADMSIFGNGTGDGAAQATGNAPENPNDQLLPGAPEGSEPASSNSLGSNEQAATETETATATATATETATATAGDSGAAAGTEGTATGTATATATETATGTATATATPTTKDNTAAIVLGSLGALAGLGLIIAGVQYFVNKDGDLVKDPNRVDQPASPEEKAESEQVKKDHGDEIAKQVEANGGAPAAGAGNAGNAGAGAAANGAGNAAAANGERGMNASTGVAELPAGLVALLILSIVGAAGYAFSRRETV</sequence>
<accession>A0A7V8UVK6</accession>
<keyword evidence="3" id="KW-0732">Signal</keyword>
<evidence type="ECO:0000256" key="2">
    <source>
        <dbReference type="SAM" id="Phobius"/>
    </source>
</evidence>
<dbReference type="RefSeq" id="WP_181192843.1">
    <property type="nucleotide sequence ID" value="NZ_JABFED010000007.1"/>
</dbReference>
<comment type="caution">
    <text evidence="4">The sequence shown here is derived from an EMBL/GenBank/DDBJ whole genome shotgun (WGS) entry which is preliminary data.</text>
</comment>
<feature type="compositionally biased region" description="Basic and acidic residues" evidence="1">
    <location>
        <begin position="204"/>
        <end position="217"/>
    </location>
</feature>
<keyword evidence="2" id="KW-1133">Transmembrane helix</keyword>
<keyword evidence="2" id="KW-0812">Transmembrane</keyword>
<proteinExistence type="predicted"/>